<protein>
    <submittedName>
        <fullName evidence="2">Uncharacterized protein</fullName>
    </submittedName>
</protein>
<gene>
    <name evidence="2" type="ORF">CH63R_07643</name>
</gene>
<feature type="region of interest" description="Disordered" evidence="1">
    <location>
        <begin position="35"/>
        <end position="106"/>
    </location>
</feature>
<evidence type="ECO:0000313" key="3">
    <source>
        <dbReference type="Proteomes" id="UP000092177"/>
    </source>
</evidence>
<proteinExistence type="predicted"/>
<accession>A0A1B7YAG8</accession>
<reference evidence="3" key="1">
    <citation type="journal article" date="2017" name="BMC Genomics">
        <title>Gapless genome assembly of Colletotrichum higginsianum reveals chromosome structure and association of transposable elements with secondary metabolite gene clusters.</title>
        <authorList>
            <person name="Dallery J.-F."/>
            <person name="Lapalu N."/>
            <person name="Zampounis A."/>
            <person name="Pigne S."/>
            <person name="Luyten I."/>
            <person name="Amselem J."/>
            <person name="Wittenberg A.H.J."/>
            <person name="Zhou S."/>
            <person name="de Queiroz M.V."/>
            <person name="Robin G.P."/>
            <person name="Auger A."/>
            <person name="Hainaut M."/>
            <person name="Henrissat B."/>
            <person name="Kim K.-T."/>
            <person name="Lee Y.-H."/>
            <person name="Lespinet O."/>
            <person name="Schwartz D.C."/>
            <person name="Thon M.R."/>
            <person name="O'Connell R.J."/>
        </authorList>
    </citation>
    <scope>NUCLEOTIDE SEQUENCE [LARGE SCALE GENOMIC DNA]</scope>
    <source>
        <strain evidence="3">IMI 349063</strain>
    </source>
</reference>
<comment type="caution">
    <text evidence="2">The sequence shown here is derived from an EMBL/GenBank/DDBJ whole genome shotgun (WGS) entry which is preliminary data.</text>
</comment>
<feature type="compositionally biased region" description="Polar residues" evidence="1">
    <location>
        <begin position="63"/>
        <end position="78"/>
    </location>
</feature>
<organism evidence="2 3">
    <name type="scientific">Colletotrichum higginsianum (strain IMI 349063)</name>
    <name type="common">Crucifer anthracnose fungus</name>
    <dbReference type="NCBI Taxonomy" id="759273"/>
    <lineage>
        <taxon>Eukaryota</taxon>
        <taxon>Fungi</taxon>
        <taxon>Dikarya</taxon>
        <taxon>Ascomycota</taxon>
        <taxon>Pezizomycotina</taxon>
        <taxon>Sordariomycetes</taxon>
        <taxon>Hypocreomycetidae</taxon>
        <taxon>Glomerellales</taxon>
        <taxon>Glomerellaceae</taxon>
        <taxon>Colletotrichum</taxon>
        <taxon>Colletotrichum destructivum species complex</taxon>
    </lineage>
</organism>
<dbReference type="AlphaFoldDB" id="A0A1B7YAG8"/>
<sequence length="159" mass="16585">MFSTTSNLRFGGGASSAFSPTAISCLRYGNESGNSAGVASARHGNAAARRKAHIAGSKARATSAMSGRSARITTQRSHSAIADPQERHDSEARPPPSPPIQSGAAAHVELHHKPICVPSSPPSPPSVKAGASHVIPDTMWAFPLRHRGIEYKTDRAICG</sequence>
<keyword evidence="3" id="KW-1185">Reference proteome</keyword>
<name>A0A1B7YAG8_COLHI</name>
<dbReference type="EMBL" id="LTAN01000005">
    <property type="protein sequence ID" value="OBR08878.1"/>
    <property type="molecule type" value="Genomic_DNA"/>
</dbReference>
<dbReference type="RefSeq" id="XP_018157396.1">
    <property type="nucleotide sequence ID" value="XM_018302618.1"/>
</dbReference>
<dbReference type="GeneID" id="28866725"/>
<dbReference type="VEuPathDB" id="FungiDB:CH63R_07643"/>
<evidence type="ECO:0000256" key="1">
    <source>
        <dbReference type="SAM" id="MobiDB-lite"/>
    </source>
</evidence>
<dbReference type="KEGG" id="chig:CH63R_07643"/>
<dbReference type="Proteomes" id="UP000092177">
    <property type="component" value="Chromosome 5"/>
</dbReference>
<evidence type="ECO:0000313" key="2">
    <source>
        <dbReference type="EMBL" id="OBR08878.1"/>
    </source>
</evidence>